<proteinExistence type="predicted"/>
<name>A0A679GFJ8_9GAMM</name>
<evidence type="ECO:0000313" key="1">
    <source>
        <dbReference type="EMBL" id="BCA29213.1"/>
    </source>
</evidence>
<dbReference type="GeneID" id="57398403"/>
<dbReference type="KEGG" id="poj:PtoMrB4_31900"/>
<evidence type="ECO:0000313" key="2">
    <source>
        <dbReference type="Proteomes" id="UP000501237"/>
    </source>
</evidence>
<dbReference type="Proteomes" id="UP000501237">
    <property type="component" value="Chromosome"/>
</dbReference>
<dbReference type="RefSeq" id="WP_172433893.1">
    <property type="nucleotide sequence ID" value="NZ_AP022642.1"/>
</dbReference>
<sequence length="236" mass="26596">MHYWNQDNFQSLTAIAEAYADTPGYEGFAAYCQLRERGLKKPALQALAGFIAACRHAPLDVQRERACELAALHYHTPAAHQLLAQPLRVYLGQILEAWCQEAPPSPVPYRWAAVIKEDTAYFHQALEQDPNDAIALYRLAVAYLGQVDYQTHHLGESFFIGDEAHAETALARAGELIARLAPEQTPKWLAEEQRHCRALLDAWARYHSADTSASFPEWCEAQGLVFGFSQAFYYAR</sequence>
<reference evidence="1 2" key="1">
    <citation type="journal article" date="2020" name="Microbiol. Resour. Announc.">
        <title>Complete genome sequence of Pseudomonas otitidis strain MrB4, isolated from Lake Biwa in Japan.</title>
        <authorList>
            <person name="Miyazaki K."/>
            <person name="Hase E."/>
            <person name="Maruya T."/>
        </authorList>
    </citation>
    <scope>NUCLEOTIDE SEQUENCE [LARGE SCALE GENOMIC DNA]</scope>
    <source>
        <strain evidence="1 2">MrB4</strain>
    </source>
</reference>
<organism evidence="1 2">
    <name type="scientific">Metapseudomonas otitidis</name>
    <dbReference type="NCBI Taxonomy" id="319939"/>
    <lineage>
        <taxon>Bacteria</taxon>
        <taxon>Pseudomonadati</taxon>
        <taxon>Pseudomonadota</taxon>
        <taxon>Gammaproteobacteria</taxon>
        <taxon>Pseudomonadales</taxon>
        <taxon>Pseudomonadaceae</taxon>
        <taxon>Metapseudomonas</taxon>
    </lineage>
</organism>
<dbReference type="SUPFAM" id="SSF48452">
    <property type="entry name" value="TPR-like"/>
    <property type="match status" value="1"/>
</dbReference>
<dbReference type="EMBL" id="AP022642">
    <property type="protein sequence ID" value="BCA29213.1"/>
    <property type="molecule type" value="Genomic_DNA"/>
</dbReference>
<dbReference type="InterPro" id="IPR011990">
    <property type="entry name" value="TPR-like_helical_dom_sf"/>
</dbReference>
<dbReference type="AlphaFoldDB" id="A0A679GFJ8"/>
<protein>
    <submittedName>
        <fullName evidence="1">Uncharacterized protein</fullName>
    </submittedName>
</protein>
<accession>A0A679GFJ8</accession>
<gene>
    <name evidence="1" type="ORF">PtoMrB4_31900</name>
</gene>